<evidence type="ECO:0000256" key="5">
    <source>
        <dbReference type="ARBA" id="ARBA00022840"/>
    </source>
</evidence>
<evidence type="ECO:0000256" key="7">
    <source>
        <dbReference type="ARBA" id="ARBA00023204"/>
    </source>
</evidence>
<evidence type="ECO:0000256" key="1">
    <source>
        <dbReference type="ARBA" id="ARBA00022741"/>
    </source>
</evidence>
<keyword evidence="8" id="KW-0413">Isomerase</keyword>
<name>A0A917MUQ3_9MICC</name>
<dbReference type="InterPro" id="IPR001650">
    <property type="entry name" value="Helicase_C-like"/>
</dbReference>
<protein>
    <submittedName>
        <fullName evidence="12">DEAD/DEAH box helicase</fullName>
    </submittedName>
</protein>
<dbReference type="PANTHER" id="PTHR47962">
    <property type="entry name" value="ATP-DEPENDENT HELICASE LHR-RELATED-RELATED"/>
    <property type="match status" value="1"/>
</dbReference>
<dbReference type="Gene3D" id="3.40.50.300">
    <property type="entry name" value="P-loop containing nucleotide triphosphate hydrolases"/>
    <property type="match status" value="2"/>
</dbReference>
<keyword evidence="7" id="KW-0234">DNA repair</keyword>
<sequence length="1734" mass="185796">MTFSGETSKVLSYFSPATREWFAGAFHEPTLAQAGAWSAIAEGKHALIVAPTGSGKTLAAFLWALDQLHIHEEHAKPDTKVLYISPLKALGVDVERNLRAPLIGIAQTAKRLGATPPEVSVGVRSGDTPAKERRQLISNPPDILITTPESLYLMLTSKARSTLANVHTVIIDEVHAVAGTKRGAHLAVTLERLDQILPSPAQRVGLSATVEPVETVTRFLGGTAPVEIVQPPSQKEWELKVSVPVPDMTALGGPNTYGEGDGSGAASGGLAPVGSSPYLDKLARKAKEKINAFETGEHSFDDGLNLGDSLLEAQSSEAEKKISPEQLPAGTTLADAIGIFPREDQQRESRADNPNLGPLNIEEIDPADLVPAETAAEPTPQTSGFQASIWPHVEERIVDLVESNRSTIVFANSRGLAEKLTARLNEIYTDRQLARGEAEGPVILARAHHGSVSKDQRTLIEEALKSGQLRCVVATSSLELGIDMGAVDLVVQVEAPPSVASGLQRVGRAGHQVGEVSRGYLYPKHRGDLLNATVTVKRMLAGEIEPLAIPTNPLDILAQQTVAAAALGPIGVETWFEALRNTAPFATLPRSAFEATLDLLTGKYPSDEFAELRPRLIWDRDQGILEPRPGAQRIAVTSGGTIPDRGLFPVFIVGSEDSKAPKRVGELDEEMVYESRAGDVIALGASSWRIEDISHDRVSVTPAPGVPGKLPFWHGEGPGRPVDLGRALGQFTRELAAEIQAGGSAARERLESIGLDTWAADNTEAYVREQVETTGVVPSDTQFVVERFRDEIGDWRVVLHSPFGMPVHAPWALAVGQRAEEMFGVNASAMAADDGIVLRIPAVEAEPPGADLFFFDPQELEDIVTERVSSSALFASRFRENAARALLLPRRDPGRRTPLWQQRQRSAQLLDVARKFPDFPIILETVRECLQDVYDLPALTEVHKKIEARSIRVSEIETETPSPFARTLLFGYVAQFLYEGDSPLAERRAAALSLDPALLSELLGRDELRELLDANVIRQTEARLQHTAPGYRYQGVEGVADLLRLLGPLTAEQLAARLRAPESTGTSRAETTEDDAVASTAEAAGFARELVASRRALEITLQGQAHFAAIEDAARLRDGLGVPLPMGVPLAFLEPVETPLEDLVGRYARTHAPFTTAQAAAALGLGTAVVETTLRALATDRRVISGEFLPEEVRGELALARTGSPEAASTEWVDTGVLRTLRARSLAALRADVEPVAQHIFGRFLPSWQHLQSWTLTEETFAPGTFGAPASGKKTAFKVDDSAMLSGYDGLLTAIDQIAGVRIPASALEPLVLRSRVSDYRPEMLDRALASGDVLWAGAGELTGDGWITLHLTEAAALTLPESSDTEQVLAELGPLERAVFEALGAGGLFFNQVRERLSAAGLEAGAPDVSRALWKLAWAGLVTNDTFAPVRSHLAGGHSAHKLSKPAAAPRSAVRRGAARLSASRLSASHLSAARLASAQVSINPIDSGRWSRLITEDLDPTVASAARAELLLDRYGVLTRGAVAAEDTPGGFGAVYRVLSAAEEKGIARRGYFIEELGAAQFSTATTVDRLRDFNREEENTAGSVKVRKSLVLLAATDPANPFGAALPWPEAASFGETASKHRPGRKAGAVVVLVDGRLALYLERGGRTVLLFSEDSQDAAAAAPLVAELVQRGAAEKIMIEKVNGLGILETPAPLEGGEEHPVAALRSGLIRAGFYSTPRGLRMRREIGAL</sequence>
<keyword evidence="1" id="KW-0547">Nucleotide-binding</keyword>
<dbReference type="PANTHER" id="PTHR47962:SF5">
    <property type="entry name" value="ATP-DEPENDENT HELICASE LHR-RELATED"/>
    <property type="match status" value="1"/>
</dbReference>
<keyword evidence="5" id="KW-0067">ATP-binding</keyword>
<dbReference type="GO" id="GO:0005524">
    <property type="term" value="F:ATP binding"/>
    <property type="evidence" value="ECO:0007669"/>
    <property type="project" value="UniProtKB-KW"/>
</dbReference>
<evidence type="ECO:0000313" key="13">
    <source>
        <dbReference type="Proteomes" id="UP000600171"/>
    </source>
</evidence>
<keyword evidence="13" id="KW-1185">Reference proteome</keyword>
<evidence type="ECO:0000256" key="3">
    <source>
        <dbReference type="ARBA" id="ARBA00022801"/>
    </source>
</evidence>
<organism evidence="12 13">
    <name type="scientific">Rothia aerolata</name>
    <dbReference type="NCBI Taxonomy" id="1812262"/>
    <lineage>
        <taxon>Bacteria</taxon>
        <taxon>Bacillati</taxon>
        <taxon>Actinomycetota</taxon>
        <taxon>Actinomycetes</taxon>
        <taxon>Micrococcales</taxon>
        <taxon>Micrococcaceae</taxon>
        <taxon>Rothia</taxon>
    </lineage>
</organism>
<dbReference type="SMART" id="SM00382">
    <property type="entry name" value="AAA"/>
    <property type="match status" value="1"/>
</dbReference>
<dbReference type="SMART" id="SM00487">
    <property type="entry name" value="DEXDc"/>
    <property type="match status" value="1"/>
</dbReference>
<keyword evidence="2" id="KW-0227">DNA damage</keyword>
<dbReference type="PROSITE" id="PS51192">
    <property type="entry name" value="HELICASE_ATP_BIND_1"/>
    <property type="match status" value="1"/>
</dbReference>
<dbReference type="CDD" id="cd17922">
    <property type="entry name" value="DEXHc_LHR-like"/>
    <property type="match status" value="1"/>
</dbReference>
<dbReference type="InterPro" id="IPR055367">
    <property type="entry name" value="WH4_Lhr"/>
</dbReference>
<dbReference type="SUPFAM" id="SSF52540">
    <property type="entry name" value="P-loop containing nucleoside triphosphate hydrolases"/>
    <property type="match status" value="1"/>
</dbReference>
<dbReference type="PROSITE" id="PS51194">
    <property type="entry name" value="HELICASE_CTER"/>
    <property type="match status" value="1"/>
</dbReference>
<dbReference type="InterPro" id="IPR055369">
    <property type="entry name" value="WH2_Lhr"/>
</dbReference>
<dbReference type="Pfam" id="PF08494">
    <property type="entry name" value="DEAD_assoc"/>
    <property type="match status" value="1"/>
</dbReference>
<dbReference type="InterPro" id="IPR045628">
    <property type="entry name" value="Lhr_WH_dom"/>
</dbReference>
<proteinExistence type="predicted"/>
<dbReference type="Pfam" id="PF00271">
    <property type="entry name" value="Helicase_C"/>
    <property type="match status" value="1"/>
</dbReference>
<dbReference type="Pfam" id="PF19306">
    <property type="entry name" value="WHD_Lhr"/>
    <property type="match status" value="1"/>
</dbReference>
<dbReference type="GO" id="GO:0016887">
    <property type="term" value="F:ATP hydrolysis activity"/>
    <property type="evidence" value="ECO:0007669"/>
    <property type="project" value="TreeGrafter"/>
</dbReference>
<feature type="region of interest" description="Disordered" evidence="9">
    <location>
        <begin position="342"/>
        <end position="361"/>
    </location>
</feature>
<evidence type="ECO:0000256" key="6">
    <source>
        <dbReference type="ARBA" id="ARBA00023125"/>
    </source>
</evidence>
<dbReference type="CDD" id="cd18796">
    <property type="entry name" value="SF2_C_LHR"/>
    <property type="match status" value="1"/>
</dbReference>
<keyword evidence="6" id="KW-0238">DNA-binding</keyword>
<feature type="domain" description="Helicase ATP-binding" evidence="10">
    <location>
        <begin position="37"/>
        <end position="228"/>
    </location>
</feature>
<dbReference type="Pfam" id="PF23235">
    <property type="entry name" value="WHD_3rd_Lhr"/>
    <property type="match status" value="1"/>
</dbReference>
<keyword evidence="3" id="KW-0378">Hydrolase</keyword>
<dbReference type="SMART" id="SM00490">
    <property type="entry name" value="HELICc"/>
    <property type="match status" value="1"/>
</dbReference>
<evidence type="ECO:0000259" key="11">
    <source>
        <dbReference type="PROSITE" id="PS51194"/>
    </source>
</evidence>
<evidence type="ECO:0000256" key="9">
    <source>
        <dbReference type="SAM" id="MobiDB-lite"/>
    </source>
</evidence>
<dbReference type="EMBL" id="BMDC01000003">
    <property type="protein sequence ID" value="GGH65320.1"/>
    <property type="molecule type" value="Genomic_DNA"/>
</dbReference>
<reference evidence="12 13" key="1">
    <citation type="journal article" date="2014" name="Int. J. Syst. Evol. Microbiol.">
        <title>Complete genome sequence of Corynebacterium casei LMG S-19264T (=DSM 44701T), isolated from a smear-ripened cheese.</title>
        <authorList>
            <consortium name="US DOE Joint Genome Institute (JGI-PGF)"/>
            <person name="Walter F."/>
            <person name="Albersmeier A."/>
            <person name="Kalinowski J."/>
            <person name="Ruckert C."/>
        </authorList>
    </citation>
    <scope>NUCLEOTIDE SEQUENCE [LARGE SCALE GENOMIC DNA]</scope>
    <source>
        <strain evidence="12 13">CCM 8669</strain>
    </source>
</reference>
<evidence type="ECO:0000259" key="10">
    <source>
        <dbReference type="PROSITE" id="PS51192"/>
    </source>
</evidence>
<dbReference type="Proteomes" id="UP000600171">
    <property type="component" value="Unassembled WGS sequence"/>
</dbReference>
<dbReference type="InterPro" id="IPR055368">
    <property type="entry name" value="WH3_Lhr"/>
</dbReference>
<feature type="domain" description="Helicase C-terminal" evidence="11">
    <location>
        <begin position="392"/>
        <end position="555"/>
    </location>
</feature>
<evidence type="ECO:0000256" key="4">
    <source>
        <dbReference type="ARBA" id="ARBA00022806"/>
    </source>
</evidence>
<evidence type="ECO:0000313" key="12">
    <source>
        <dbReference type="EMBL" id="GGH65320.1"/>
    </source>
</evidence>
<dbReference type="Pfam" id="PF23236">
    <property type="entry name" value="WHD_2nd_Lhr"/>
    <property type="match status" value="1"/>
</dbReference>
<evidence type="ECO:0000256" key="2">
    <source>
        <dbReference type="ARBA" id="ARBA00022763"/>
    </source>
</evidence>
<dbReference type="InterPro" id="IPR003593">
    <property type="entry name" value="AAA+_ATPase"/>
</dbReference>
<dbReference type="GO" id="GO:0003677">
    <property type="term" value="F:DNA binding"/>
    <property type="evidence" value="ECO:0007669"/>
    <property type="project" value="UniProtKB-KW"/>
</dbReference>
<gene>
    <name evidence="12" type="primary">lhr</name>
    <name evidence="12" type="ORF">GCM10007359_18430</name>
</gene>
<feature type="compositionally biased region" description="Basic and acidic residues" evidence="9">
    <location>
        <begin position="342"/>
        <end position="351"/>
    </location>
</feature>
<dbReference type="Pfam" id="PF23234">
    <property type="entry name" value="WHD_4th_Lhr"/>
    <property type="match status" value="1"/>
</dbReference>
<dbReference type="Pfam" id="PF00270">
    <property type="entry name" value="DEAD"/>
    <property type="match status" value="1"/>
</dbReference>
<dbReference type="InterPro" id="IPR027417">
    <property type="entry name" value="P-loop_NTPase"/>
</dbReference>
<dbReference type="GO" id="GO:0004386">
    <property type="term" value="F:helicase activity"/>
    <property type="evidence" value="ECO:0007669"/>
    <property type="project" value="UniProtKB-KW"/>
</dbReference>
<evidence type="ECO:0000256" key="8">
    <source>
        <dbReference type="ARBA" id="ARBA00023235"/>
    </source>
</evidence>
<dbReference type="InterPro" id="IPR013701">
    <property type="entry name" value="Lhr-like_DEAD/DEAH_assoc"/>
</dbReference>
<keyword evidence="4 12" id="KW-0347">Helicase</keyword>
<comment type="caution">
    <text evidence="12">The sequence shown here is derived from an EMBL/GenBank/DDBJ whole genome shotgun (WGS) entry which is preliminary data.</text>
</comment>
<dbReference type="InterPro" id="IPR052511">
    <property type="entry name" value="ATP-dep_Helicase"/>
</dbReference>
<dbReference type="InterPro" id="IPR014001">
    <property type="entry name" value="Helicase_ATP-bd"/>
</dbReference>
<dbReference type="GO" id="GO:0006281">
    <property type="term" value="P:DNA repair"/>
    <property type="evidence" value="ECO:0007669"/>
    <property type="project" value="UniProtKB-KW"/>
</dbReference>
<accession>A0A917MUQ3</accession>
<dbReference type="RefSeq" id="WP_188360078.1">
    <property type="nucleotide sequence ID" value="NZ_BMDC01000003.1"/>
</dbReference>
<dbReference type="InterPro" id="IPR011545">
    <property type="entry name" value="DEAD/DEAH_box_helicase_dom"/>
</dbReference>